<dbReference type="InterPro" id="IPR016024">
    <property type="entry name" value="ARM-type_fold"/>
</dbReference>
<keyword evidence="2" id="KW-1185">Reference proteome</keyword>
<protein>
    <submittedName>
        <fullName evidence="1">Condensin-2 complex subunit G2</fullName>
    </submittedName>
</protein>
<sequence>MNAVGLLCDAFPLSDHNMNLEENDNLLEKQYHTLKTVLLDPCHLVRITAVKGVFKILSKYWLVVPNAVIKEIFKTLLTVLVYDVTTGEVRLEVVKGLTLLLGSPDAVPFLSQVLPRLGDVYWDIVPMHHLLHRLELDNSKVARQITGLLLSTLHPATVTDEELLQRSLSLLAENRMAARKFYMHAGSMIGLPNVVHFIKLLWLCLANHITLHRQQQQQQQQQQQSDEEGEALLAPCSLKPRPHYHSSPSVLAVGKRRCQCCVHTNGFARRSARFLISE</sequence>
<dbReference type="GO" id="GO:0005634">
    <property type="term" value="C:nucleus"/>
    <property type="evidence" value="ECO:0007669"/>
    <property type="project" value="TreeGrafter"/>
</dbReference>
<evidence type="ECO:0000313" key="1">
    <source>
        <dbReference type="EMBL" id="KAG0710489.1"/>
    </source>
</evidence>
<gene>
    <name evidence="1" type="primary">ncapg2_1</name>
    <name evidence="1" type="ORF">GWK47_022695</name>
</gene>
<dbReference type="AlphaFoldDB" id="A0A8J4XS21"/>
<dbReference type="PANTHER" id="PTHR16199:SF4">
    <property type="entry name" value="CONDENSIN-2 COMPLEX SUBUNIT G2"/>
    <property type="match status" value="1"/>
</dbReference>
<dbReference type="SUPFAM" id="SSF48371">
    <property type="entry name" value="ARM repeat"/>
    <property type="match status" value="1"/>
</dbReference>
<proteinExistence type="predicted"/>
<comment type="caution">
    <text evidence="1">The sequence shown here is derived from an EMBL/GenBank/DDBJ whole genome shotgun (WGS) entry which is preliminary data.</text>
</comment>
<dbReference type="PANTHER" id="PTHR16199">
    <property type="entry name" value="CONDENSIN-2 COMPLEX SUBUNIT G2"/>
    <property type="match status" value="1"/>
</dbReference>
<dbReference type="OrthoDB" id="10062843at2759"/>
<accession>A0A8J4XS21</accession>
<evidence type="ECO:0000313" key="2">
    <source>
        <dbReference type="Proteomes" id="UP000770661"/>
    </source>
</evidence>
<reference evidence="1" key="1">
    <citation type="submission" date="2020-07" db="EMBL/GenBank/DDBJ databases">
        <title>The High-quality genome of the commercially important snow crab, Chionoecetes opilio.</title>
        <authorList>
            <person name="Jeong J.-H."/>
            <person name="Ryu S."/>
        </authorList>
    </citation>
    <scope>NUCLEOTIDE SEQUENCE</scope>
    <source>
        <strain evidence="1">MADBK_172401_WGS</strain>
        <tissue evidence="1">Digestive gland</tissue>
    </source>
</reference>
<dbReference type="Proteomes" id="UP000770661">
    <property type="component" value="Unassembled WGS sequence"/>
</dbReference>
<dbReference type="GO" id="GO:0000070">
    <property type="term" value="P:mitotic sister chromatid segregation"/>
    <property type="evidence" value="ECO:0007669"/>
    <property type="project" value="TreeGrafter"/>
</dbReference>
<name>A0A8J4XS21_CHIOP</name>
<dbReference type="EMBL" id="JACEEZ010024151">
    <property type="protein sequence ID" value="KAG0710489.1"/>
    <property type="molecule type" value="Genomic_DNA"/>
</dbReference>
<dbReference type="GO" id="GO:0000796">
    <property type="term" value="C:condensin complex"/>
    <property type="evidence" value="ECO:0007669"/>
    <property type="project" value="TreeGrafter"/>
</dbReference>
<organism evidence="1 2">
    <name type="scientific">Chionoecetes opilio</name>
    <name type="common">Atlantic snow crab</name>
    <name type="synonym">Cancer opilio</name>
    <dbReference type="NCBI Taxonomy" id="41210"/>
    <lineage>
        <taxon>Eukaryota</taxon>
        <taxon>Metazoa</taxon>
        <taxon>Ecdysozoa</taxon>
        <taxon>Arthropoda</taxon>
        <taxon>Crustacea</taxon>
        <taxon>Multicrustacea</taxon>
        <taxon>Malacostraca</taxon>
        <taxon>Eumalacostraca</taxon>
        <taxon>Eucarida</taxon>
        <taxon>Decapoda</taxon>
        <taxon>Pleocyemata</taxon>
        <taxon>Brachyura</taxon>
        <taxon>Eubrachyura</taxon>
        <taxon>Majoidea</taxon>
        <taxon>Majidae</taxon>
        <taxon>Chionoecetes</taxon>
    </lineage>
</organism>